<evidence type="ECO:0000259" key="1">
    <source>
        <dbReference type="Pfam" id="PF01609"/>
    </source>
</evidence>
<feature type="non-terminal residue" evidence="2">
    <location>
        <position position="171"/>
    </location>
</feature>
<comment type="caution">
    <text evidence="2">The sequence shown here is derived from an EMBL/GenBank/DDBJ whole genome shotgun (WGS) entry which is preliminary data.</text>
</comment>
<organism evidence="2 3">
    <name type="scientific">Companilactobacillus huachuanensis</name>
    <dbReference type="NCBI Taxonomy" id="2559914"/>
    <lineage>
        <taxon>Bacteria</taxon>
        <taxon>Bacillati</taxon>
        <taxon>Bacillota</taxon>
        <taxon>Bacilli</taxon>
        <taxon>Lactobacillales</taxon>
        <taxon>Lactobacillaceae</taxon>
        <taxon>Companilactobacillus</taxon>
    </lineage>
</organism>
<evidence type="ECO:0000313" key="2">
    <source>
        <dbReference type="EMBL" id="MFC6177806.1"/>
    </source>
</evidence>
<feature type="domain" description="Transposase IS4-like" evidence="1">
    <location>
        <begin position="91"/>
        <end position="170"/>
    </location>
</feature>
<protein>
    <submittedName>
        <fullName evidence="2">Transposase</fullName>
    </submittedName>
</protein>
<feature type="non-terminal residue" evidence="2">
    <location>
        <position position="1"/>
    </location>
</feature>
<reference evidence="3" key="1">
    <citation type="journal article" date="2019" name="Int. J. Syst. Evol. Microbiol.">
        <title>The Global Catalogue of Microorganisms (GCM) 10K type strain sequencing project: providing services to taxonomists for standard genome sequencing and annotation.</title>
        <authorList>
            <consortium name="The Broad Institute Genomics Platform"/>
            <consortium name="The Broad Institute Genome Sequencing Center for Infectious Disease"/>
            <person name="Wu L."/>
            <person name="Ma J."/>
        </authorList>
    </citation>
    <scope>NUCLEOTIDE SEQUENCE [LARGE SCALE GENOMIC DNA]</scope>
    <source>
        <strain evidence="3">CCM 8927</strain>
    </source>
</reference>
<accession>A0ABW1RQU1</accession>
<name>A0ABW1RQU1_9LACO</name>
<gene>
    <name evidence="2" type="ORF">ACFQAV_13410</name>
</gene>
<proteinExistence type="predicted"/>
<sequence>FNQKSPIETLRAKSKLVRKNIYRINEDIKSELPSKNETNDLEKEKAYTDNLLKKVEEHPELMAVPAVNESFNSLKETQADIKEYQDYSKDDDAKVGHKTKDTSFFGYKTHVAMTEERIITAAIITSGEKGDGPFLQDLVDSTREHEVNVQTVIGDRAYSGKDNIEAAEEKK</sequence>
<evidence type="ECO:0000313" key="3">
    <source>
        <dbReference type="Proteomes" id="UP001596288"/>
    </source>
</evidence>
<dbReference type="InterPro" id="IPR002559">
    <property type="entry name" value="Transposase_11"/>
</dbReference>
<keyword evidence="3" id="KW-1185">Reference proteome</keyword>
<dbReference type="EMBL" id="JBHSSF010000050">
    <property type="protein sequence ID" value="MFC6177806.1"/>
    <property type="molecule type" value="Genomic_DNA"/>
</dbReference>
<dbReference type="RefSeq" id="WP_376988201.1">
    <property type="nucleotide sequence ID" value="NZ_JBHSSF010000050.1"/>
</dbReference>
<dbReference type="Pfam" id="PF01609">
    <property type="entry name" value="DDE_Tnp_1"/>
    <property type="match status" value="1"/>
</dbReference>
<dbReference type="Proteomes" id="UP001596288">
    <property type="component" value="Unassembled WGS sequence"/>
</dbReference>